<proteinExistence type="predicted"/>
<accession>A0A8X6L4C3</accession>
<gene>
    <name evidence="1" type="primary">AVEN_219940_1</name>
    <name evidence="1" type="ORF">TNCT_582901</name>
</gene>
<keyword evidence="2" id="KW-1185">Reference proteome</keyword>
<evidence type="ECO:0000313" key="2">
    <source>
        <dbReference type="Proteomes" id="UP000887116"/>
    </source>
</evidence>
<dbReference type="OrthoDB" id="77828at2759"/>
<dbReference type="Proteomes" id="UP000887116">
    <property type="component" value="Unassembled WGS sequence"/>
</dbReference>
<reference evidence="1" key="1">
    <citation type="submission" date="2020-07" db="EMBL/GenBank/DDBJ databases">
        <title>Multicomponent nature underlies the extraordinary mechanical properties of spider dragline silk.</title>
        <authorList>
            <person name="Kono N."/>
            <person name="Nakamura H."/>
            <person name="Mori M."/>
            <person name="Yoshida Y."/>
            <person name="Ohtoshi R."/>
            <person name="Malay A.D."/>
            <person name="Moran D.A.P."/>
            <person name="Tomita M."/>
            <person name="Numata K."/>
            <person name="Arakawa K."/>
        </authorList>
    </citation>
    <scope>NUCLEOTIDE SEQUENCE</scope>
</reference>
<dbReference type="SUPFAM" id="SSF50249">
    <property type="entry name" value="Nucleic acid-binding proteins"/>
    <property type="match status" value="1"/>
</dbReference>
<name>A0A8X6L4C3_TRICU</name>
<protein>
    <recommendedName>
        <fullName evidence="3">OB domain-containing protein</fullName>
    </recommendedName>
</protein>
<dbReference type="InterPro" id="IPR012340">
    <property type="entry name" value="NA-bd_OB-fold"/>
</dbReference>
<dbReference type="Gene3D" id="2.40.50.140">
    <property type="entry name" value="Nucleic acid-binding proteins"/>
    <property type="match status" value="1"/>
</dbReference>
<evidence type="ECO:0008006" key="3">
    <source>
        <dbReference type="Google" id="ProtNLM"/>
    </source>
</evidence>
<dbReference type="AlphaFoldDB" id="A0A8X6L4C3"/>
<evidence type="ECO:0000313" key="1">
    <source>
        <dbReference type="EMBL" id="GFQ95031.1"/>
    </source>
</evidence>
<organism evidence="1 2">
    <name type="scientific">Trichonephila clavata</name>
    <name type="common">Joro spider</name>
    <name type="synonym">Nephila clavata</name>
    <dbReference type="NCBI Taxonomy" id="2740835"/>
    <lineage>
        <taxon>Eukaryota</taxon>
        <taxon>Metazoa</taxon>
        <taxon>Ecdysozoa</taxon>
        <taxon>Arthropoda</taxon>
        <taxon>Chelicerata</taxon>
        <taxon>Arachnida</taxon>
        <taxon>Araneae</taxon>
        <taxon>Araneomorphae</taxon>
        <taxon>Entelegynae</taxon>
        <taxon>Araneoidea</taxon>
        <taxon>Nephilidae</taxon>
        <taxon>Trichonephila</taxon>
    </lineage>
</organism>
<comment type="caution">
    <text evidence="1">The sequence shown here is derived from an EMBL/GenBank/DDBJ whole genome shotgun (WGS) entry which is preliminary data.</text>
</comment>
<sequence length="155" mass="17371">MASVSASYRKLFICDVLRDVDEQSSKSELASSSTISKTILKAQVTGVITGIKRFQQRTVYTVDDGTGTLDCILWKNESALQDKILELKKDVKFGNVALPADLKNCALSLLKKAETSTIIDEELYVHGDMIWCLGNVKIFRGNPKLDIHHHHILYF</sequence>
<dbReference type="EMBL" id="BMAO01024387">
    <property type="protein sequence ID" value="GFQ95031.1"/>
    <property type="molecule type" value="Genomic_DNA"/>
</dbReference>